<dbReference type="InterPro" id="IPR055105">
    <property type="entry name" value="FKRP_N"/>
</dbReference>
<dbReference type="InterPro" id="IPR052613">
    <property type="entry name" value="LicD_transferase"/>
</dbReference>
<feature type="compositionally biased region" description="Basic residues" evidence="1">
    <location>
        <begin position="899"/>
        <end position="910"/>
    </location>
</feature>
<organism evidence="4">
    <name type="scientific">Timema monikensis</name>
    <dbReference type="NCBI Taxonomy" id="170555"/>
    <lineage>
        <taxon>Eukaryota</taxon>
        <taxon>Metazoa</taxon>
        <taxon>Ecdysozoa</taxon>
        <taxon>Arthropoda</taxon>
        <taxon>Hexapoda</taxon>
        <taxon>Insecta</taxon>
        <taxon>Pterygota</taxon>
        <taxon>Neoptera</taxon>
        <taxon>Polyneoptera</taxon>
        <taxon>Phasmatodea</taxon>
        <taxon>Timematodea</taxon>
        <taxon>Timematoidea</taxon>
        <taxon>Timematidae</taxon>
        <taxon>Timema</taxon>
    </lineage>
</organism>
<feature type="domain" description="FKRP stem" evidence="3">
    <location>
        <begin position="1091"/>
        <end position="1333"/>
    </location>
</feature>
<feature type="compositionally biased region" description="Basic residues" evidence="1">
    <location>
        <begin position="170"/>
        <end position="182"/>
    </location>
</feature>
<dbReference type="Pfam" id="PF04991">
    <property type="entry name" value="LicD"/>
    <property type="match status" value="1"/>
</dbReference>
<evidence type="ECO:0000256" key="1">
    <source>
        <dbReference type="SAM" id="MobiDB-lite"/>
    </source>
</evidence>
<evidence type="ECO:0000259" key="2">
    <source>
        <dbReference type="Pfam" id="PF04991"/>
    </source>
</evidence>
<dbReference type="PANTHER" id="PTHR13627">
    <property type="entry name" value="FUKUTIN RELATED PROTEIN"/>
    <property type="match status" value="1"/>
</dbReference>
<dbReference type="GO" id="GO:0035269">
    <property type="term" value="P:protein O-linked glycosylation via mannose"/>
    <property type="evidence" value="ECO:0007669"/>
    <property type="project" value="TreeGrafter"/>
</dbReference>
<dbReference type="PANTHER" id="PTHR13627:SF31">
    <property type="entry name" value="RIBITOL 5-PHOSPHATE TRANSFERASE FKRP"/>
    <property type="match status" value="1"/>
</dbReference>
<protein>
    <recommendedName>
        <fullName evidence="5">Ribitol-5-phosphate transferase</fullName>
    </recommendedName>
</protein>
<feature type="compositionally biased region" description="Basic residues" evidence="1">
    <location>
        <begin position="260"/>
        <end position="281"/>
    </location>
</feature>
<proteinExistence type="predicted"/>
<feature type="compositionally biased region" description="Basic residues" evidence="1">
    <location>
        <begin position="291"/>
        <end position="303"/>
    </location>
</feature>
<sequence>MVAVIKVNMRLPSHGPRGRFLAGCMTVGVNVEVDVYHAINRKRQRRGRSSSLPPKQGHREKPKGNNCSLETWRLLAHKCHKPPPCTIRFYTTCASMPGIRKLLVDKWAVPSCQRQNSLKGEQLHRTSRSRPEIKSYQPSGRRLLAKSKQPHRTSRSIPEIKSYQPSGRRLLAKSKQPHRTSRSRPEIKSYQPSGHRLLAKSKQPHITSRSRPEIKSYQPSGRRLLAKSNQPHRTSRSRPEIKSYQPSGRRLPEIEPYRPSGRRLLAKSKQPHRTSRSRPKIKSYQPSGRRLLAKSKQPHRNSRSRPEIKPYRPSGHRFLTKIVLTVVSLDTLTLFRTHCCTENLDATGSEPVNFGYVAGNSDQSYTELATGSLEPTPRSSKRGLRFAARPNTYPLRADEDLIKVWTRLKADKDLIQVWTRLREDEDLIQVWTRLKADEDLIQVWTRLKAGEDLIQVWTRLKAGEDLIQVWTRIRTDEDLIQVWTRLKADKDLIQVWTRLKADKDLIQVWTRLKAGEDLIQVWTRLKAGEDLIQGSEVQPPLLLCINLAGNRNCVKEDGVLVSVDSSSVLIWLETETASSKMGSWSVFRFCGGNGLSSSRGNAVFTPPTPQNTPQSITKGTGTGEMRLLEVDRQHRWRLVSAYKLVYPWGMLPTKAEVDEKMYNNSQLERKLCNLDDTLPLQEKQIQNISQIYEEKCVEMNKIQWQQTKAEIVAAKEEEYEEKYFQTAKKLKVMETTFTGMEGLILKKFICICVEGEQKTNLSVLMIRFGPWDEKRWTAMPLTIRLPVHIEIQNETRKKKVLKLKTILQEKKMSTLDDLKAKKDEMANNLSQEVARVERENSVLKLGTPDSKVATNHRARWTGWCLAGRGSNPDSPRADQGTGTRPARTADPDHGEAKMVKKGTPRVHTRSVRQCTDISAYQQSRNIHRHTKRHESPGRPKLVARSPERPKLVARSPERPKLVARSPERLREVHDPSRPALLHGACHGLAHDLCHAPSSGRERDFHRDDDFYAVDNCALHSASDVVIDCCAHVHIGEGWGGRWDCQVKRALLLSQCRLWRDGLYYIWKLLSYVNIDKHYDHLRSNTGSSLHNERSHVVKDLTIVIRKFEYFENDIPETIQSLMSVFPKVPILIVSDTLPYPPLNLKELNKNGTFVKLINLNFNFNRLFEEKNPLFHIKTNFVLIIPDSTRINSKLFNVMLKELKVQPDRLISTPFLNSNVKDCLKLKLELKEWYLEYILTSDSDLCDVVKGKQVILLETGILRRLPDPFMLPFPEALYIQTSSKNIKVKLLRNQVLRDGKPLFETTHAQWKVRQAEQGRRRHMYQTLGFKKVVLEKGAVEWYGCTRETPRCFGTVTNDMPQYLWEGKWTPPCCLEGLRRTARHVFDQLEAAGVRYWLEGGSLLGAMRMGDILPWDYDIDVGIYRDDIPLCSWLNQARSQPVIDDKGFVWEKANEGDFYRVQFSQVNRLHVDLFPFYKKNSTMTKDTWFVTHKQDKEFPEHFLRPISSIDFIGRKVSAPNNIRDFLELKFGKGAIENPEYPDPEQLEFTHKEKVPDVKLQYTMDEIPLSQRYVAEKGIIN</sequence>
<feature type="region of interest" description="Disordered" evidence="1">
    <location>
        <begin position="142"/>
        <end position="312"/>
    </location>
</feature>
<feature type="region of interest" description="Disordered" evidence="1">
    <location>
        <begin position="40"/>
        <end position="66"/>
    </location>
</feature>
<accession>A0A7R9HQB1</accession>
<feature type="region of interest" description="Disordered" evidence="1">
    <location>
        <begin position="866"/>
        <end position="957"/>
    </location>
</feature>
<evidence type="ECO:0000313" key="4">
    <source>
        <dbReference type="EMBL" id="CAD7430625.1"/>
    </source>
</evidence>
<feature type="compositionally biased region" description="Basic and acidic residues" evidence="1">
    <location>
        <begin position="887"/>
        <end position="898"/>
    </location>
</feature>
<dbReference type="EMBL" id="OB794570">
    <property type="protein sequence ID" value="CAD7430625.1"/>
    <property type="molecule type" value="Genomic_DNA"/>
</dbReference>
<dbReference type="InterPro" id="IPR007074">
    <property type="entry name" value="LicD/FKTN/FKRP_NTP_transf"/>
</dbReference>
<reference evidence="4" key="1">
    <citation type="submission" date="2020-11" db="EMBL/GenBank/DDBJ databases">
        <authorList>
            <person name="Tran Van P."/>
        </authorList>
    </citation>
    <scope>NUCLEOTIDE SEQUENCE</scope>
</reference>
<feature type="compositionally biased region" description="Basic residues" evidence="1">
    <location>
        <begin position="143"/>
        <end position="154"/>
    </location>
</feature>
<name>A0A7R9HQB1_9NEOP</name>
<dbReference type="Pfam" id="PF22921">
    <property type="entry name" value="FKRP_N"/>
    <property type="match status" value="1"/>
</dbReference>
<gene>
    <name evidence="4" type="ORF">TMSB3V08_LOCUS7379</name>
</gene>
<evidence type="ECO:0000259" key="3">
    <source>
        <dbReference type="Pfam" id="PF22921"/>
    </source>
</evidence>
<feature type="compositionally biased region" description="Basic and acidic residues" evidence="1">
    <location>
        <begin position="945"/>
        <end position="957"/>
    </location>
</feature>
<feature type="domain" description="LicD/FKTN/FKRP nucleotidyltransferase" evidence="2">
    <location>
        <begin position="1389"/>
        <end position="1434"/>
    </location>
</feature>
<evidence type="ECO:0008006" key="5">
    <source>
        <dbReference type="Google" id="ProtNLM"/>
    </source>
</evidence>
<dbReference type="GO" id="GO:0005794">
    <property type="term" value="C:Golgi apparatus"/>
    <property type="evidence" value="ECO:0007669"/>
    <property type="project" value="TreeGrafter"/>
</dbReference>
<feature type="compositionally biased region" description="Polar residues" evidence="1">
    <location>
        <begin position="911"/>
        <end position="924"/>
    </location>
</feature>